<keyword evidence="1" id="KW-0472">Membrane</keyword>
<dbReference type="GeneID" id="103265642"/>
<dbReference type="PANTHER" id="PTHR12680">
    <property type="entry name" value="PUTATIVE HOMEODOMAIN TRANSCRIPTION FACTOR PHTF"/>
    <property type="match status" value="1"/>
</dbReference>
<keyword evidence="3" id="KW-0238">DNA-binding</keyword>
<sequence length="269" mass="30746">NHLFWLQNSSPASDRVSAIIWEGNECKKMDMSVLEISGIIMSRVNAYQQGVGYQMLGNAVTIGLAFLFAKLFSHITSARKARKYEIPHFRLKKVENIKIWLSLRSFLKRRGPQRSVDVVVSSVFLLTLSIAFICCAQVLQGHKTFLNDAYNWEFLIWESALLLFLLRLASLGSETNKKYSNVSILLTEQINLYLKMEKKPNKKEQLTLVNNVLKLSTKLLKELDTPFRLYGLTMNPLIYNITRVVILSAVSGVISDLLGFNIRLWKIKS</sequence>
<feature type="transmembrane region" description="Helical" evidence="1">
    <location>
        <begin position="151"/>
        <end position="169"/>
    </location>
</feature>
<evidence type="ECO:0000313" key="2">
    <source>
        <dbReference type="Proteomes" id="UP000189704"/>
    </source>
</evidence>
<dbReference type="GO" id="GO:0005783">
    <property type="term" value="C:endoplasmic reticulum"/>
    <property type="evidence" value="ECO:0007669"/>
    <property type="project" value="InterPro"/>
</dbReference>
<keyword evidence="1" id="KW-0812">Transmembrane</keyword>
<organism evidence="2 3">
    <name type="scientific">Carlito syrichta</name>
    <name type="common">Philippine tarsier</name>
    <name type="synonym">Tarsius syrichta</name>
    <dbReference type="NCBI Taxonomy" id="1868482"/>
    <lineage>
        <taxon>Eukaryota</taxon>
        <taxon>Metazoa</taxon>
        <taxon>Chordata</taxon>
        <taxon>Craniata</taxon>
        <taxon>Vertebrata</taxon>
        <taxon>Euteleostomi</taxon>
        <taxon>Mammalia</taxon>
        <taxon>Eutheria</taxon>
        <taxon>Euarchontoglires</taxon>
        <taxon>Primates</taxon>
        <taxon>Haplorrhini</taxon>
        <taxon>Tarsiiformes</taxon>
        <taxon>Tarsiidae</taxon>
        <taxon>Carlito</taxon>
    </lineage>
</organism>
<dbReference type="OrthoDB" id="10066656at2759"/>
<evidence type="ECO:0000313" key="3">
    <source>
        <dbReference type="RefSeq" id="XP_021570815.1"/>
    </source>
</evidence>
<keyword evidence="1" id="KW-1133">Transmembrane helix</keyword>
<accession>A0A3Q0E937</accession>
<dbReference type="AlphaFoldDB" id="A0A3Q0E937"/>
<dbReference type="GO" id="GO:0003677">
    <property type="term" value="F:DNA binding"/>
    <property type="evidence" value="ECO:0007669"/>
    <property type="project" value="UniProtKB-KW"/>
</dbReference>
<keyword evidence="3" id="KW-0371">Homeobox</keyword>
<keyword evidence="2" id="KW-1185">Reference proteome</keyword>
<name>A0A3Q0E937_CARSF</name>
<dbReference type="KEGG" id="csyr:103265642"/>
<dbReference type="PANTHER" id="PTHR12680:SF8">
    <property type="entry name" value="PROTEIN PHTF1"/>
    <property type="match status" value="1"/>
</dbReference>
<protein>
    <submittedName>
        <fullName evidence="3">Homeodomain transcription factor 1</fullName>
    </submittedName>
</protein>
<reference evidence="3" key="1">
    <citation type="submission" date="2025-08" db="UniProtKB">
        <authorList>
            <consortium name="RefSeq"/>
        </authorList>
    </citation>
    <scope>IDENTIFICATION</scope>
</reference>
<evidence type="ECO:0000256" key="1">
    <source>
        <dbReference type="SAM" id="Phobius"/>
    </source>
</evidence>
<dbReference type="Proteomes" id="UP000189704">
    <property type="component" value="Unplaced"/>
</dbReference>
<feature type="transmembrane region" description="Helical" evidence="1">
    <location>
        <begin position="118"/>
        <end position="139"/>
    </location>
</feature>
<gene>
    <name evidence="3" type="primary">LOC103265642</name>
</gene>
<dbReference type="InterPro" id="IPR039775">
    <property type="entry name" value="PHTF1/2"/>
</dbReference>
<proteinExistence type="predicted"/>
<feature type="non-terminal residue" evidence="3">
    <location>
        <position position="1"/>
    </location>
</feature>
<feature type="transmembrane region" description="Helical" evidence="1">
    <location>
        <begin position="51"/>
        <end position="73"/>
    </location>
</feature>
<dbReference type="RefSeq" id="XP_021570815.1">
    <property type="nucleotide sequence ID" value="XM_021715140.1"/>
</dbReference>